<dbReference type="InterPro" id="IPR013785">
    <property type="entry name" value="Aldolase_TIM"/>
</dbReference>
<dbReference type="AlphaFoldDB" id="A0A4Z0YBI2"/>
<keyword evidence="4" id="KW-0411">Iron-sulfur</keyword>
<dbReference type="Gene3D" id="3.20.20.70">
    <property type="entry name" value="Aldolase class I"/>
    <property type="match status" value="1"/>
</dbReference>
<reference evidence="6 7" key="1">
    <citation type="submission" date="2019-04" db="EMBL/GenBank/DDBJ databases">
        <authorList>
            <person name="Poehlein A."/>
            <person name="Bengelsdorf F.R."/>
            <person name="Duerre P."/>
            <person name="Daniel R."/>
        </authorList>
    </citation>
    <scope>NUCLEOTIDE SEQUENCE [LARGE SCALE GENOMIC DNA]</scope>
    <source>
        <strain evidence="6 7">BS-1</strain>
    </source>
</reference>
<organism evidence="6 7">
    <name type="scientific">Caproiciproducens galactitolivorans</name>
    <dbReference type="NCBI Taxonomy" id="642589"/>
    <lineage>
        <taxon>Bacteria</taxon>
        <taxon>Bacillati</taxon>
        <taxon>Bacillota</taxon>
        <taxon>Clostridia</taxon>
        <taxon>Eubacteriales</taxon>
        <taxon>Acutalibacteraceae</taxon>
        <taxon>Caproiciproducens</taxon>
    </lineage>
</organism>
<protein>
    <submittedName>
        <fullName evidence="6">Cyclic pyranopterin monophosphate synthase</fullName>
    </submittedName>
</protein>
<dbReference type="GO" id="GO:0051536">
    <property type="term" value="F:iron-sulfur cluster binding"/>
    <property type="evidence" value="ECO:0007669"/>
    <property type="project" value="UniProtKB-KW"/>
</dbReference>
<dbReference type="EMBL" id="SRMQ01000007">
    <property type="protein sequence ID" value="TGJ76163.1"/>
    <property type="molecule type" value="Genomic_DNA"/>
</dbReference>
<dbReference type="PROSITE" id="PS51918">
    <property type="entry name" value="RADICAL_SAM"/>
    <property type="match status" value="1"/>
</dbReference>
<comment type="caution">
    <text evidence="6">The sequence shown here is derived from an EMBL/GenBank/DDBJ whole genome shotgun (WGS) entry which is preliminary data.</text>
</comment>
<gene>
    <name evidence="6" type="primary">moaA_2</name>
    <name evidence="6" type="ORF">CAGA_16240</name>
</gene>
<dbReference type="PANTHER" id="PTHR43524:SF1">
    <property type="entry name" value="RADICAL SAM SUPERFAMILY PROTEIN"/>
    <property type="match status" value="1"/>
</dbReference>
<evidence type="ECO:0000256" key="4">
    <source>
        <dbReference type="ARBA" id="ARBA00023014"/>
    </source>
</evidence>
<keyword evidence="3" id="KW-0408">Iron</keyword>
<dbReference type="GO" id="GO:0046872">
    <property type="term" value="F:metal ion binding"/>
    <property type="evidence" value="ECO:0007669"/>
    <property type="project" value="UniProtKB-KW"/>
</dbReference>
<evidence type="ECO:0000256" key="3">
    <source>
        <dbReference type="ARBA" id="ARBA00023004"/>
    </source>
</evidence>
<dbReference type="OrthoDB" id="9782387at2"/>
<accession>A0A4Z0YBI2</accession>
<dbReference type="Proteomes" id="UP000297714">
    <property type="component" value="Unassembled WGS sequence"/>
</dbReference>
<proteinExistence type="predicted"/>
<dbReference type="SFLD" id="SFLDG01067">
    <property type="entry name" value="SPASM/twitch_domain_containing"/>
    <property type="match status" value="1"/>
</dbReference>
<name>A0A4Z0YBI2_9FIRM</name>
<sequence length="362" mass="39948">MNEQTEYLSSAVEGIIHQALKASVKNPLESAFIAKFILSQSENAKKRRKAEEAGHHIPPFLIASITSQCNLHCKGCYARANNACGENFKQEELTTEQWKQIFREASELGISFILLAGGEPLMRTDVLQQASLFHNIIFPVFTNGTLFDRKAIGLFEFRRNLIPIFSMEGDSVQTDKRRGKGIFSLLNDSIEQMKRKGIFYGVSITVTSQNLQTVTSDDFIASLSRKDCKLVLFVEYVPAQESTESLTLSAEEREQLAASQKKLKTAFGKMVFLSFPGDEKSTGGCLAAGRGFFHINAAGGAEPCPFSPFSDTSLKDHSLMEALQSPLFQKLQSANLLQAGHLGGCTLFEQQDAIKNILSLEA</sequence>
<dbReference type="Pfam" id="PF04055">
    <property type="entry name" value="Radical_SAM"/>
    <property type="match status" value="1"/>
</dbReference>
<dbReference type="SUPFAM" id="SSF102114">
    <property type="entry name" value="Radical SAM enzymes"/>
    <property type="match status" value="1"/>
</dbReference>
<dbReference type="GO" id="GO:0003824">
    <property type="term" value="F:catalytic activity"/>
    <property type="evidence" value="ECO:0007669"/>
    <property type="project" value="InterPro"/>
</dbReference>
<evidence type="ECO:0000256" key="2">
    <source>
        <dbReference type="ARBA" id="ARBA00022723"/>
    </source>
</evidence>
<dbReference type="InterPro" id="IPR058240">
    <property type="entry name" value="rSAM_sf"/>
</dbReference>
<evidence type="ECO:0000313" key="6">
    <source>
        <dbReference type="EMBL" id="TGJ76163.1"/>
    </source>
</evidence>
<keyword evidence="2" id="KW-0479">Metal-binding</keyword>
<dbReference type="CDD" id="cd21128">
    <property type="entry name" value="SPASM_rSAM"/>
    <property type="match status" value="1"/>
</dbReference>
<dbReference type="RefSeq" id="WP_135659646.1">
    <property type="nucleotide sequence ID" value="NZ_JAJUFJ010000013.1"/>
</dbReference>
<evidence type="ECO:0000259" key="5">
    <source>
        <dbReference type="PROSITE" id="PS51918"/>
    </source>
</evidence>
<dbReference type="PANTHER" id="PTHR43524">
    <property type="entry name" value="RADICAL SAM SUPERFAMILY PROTEIN"/>
    <property type="match status" value="1"/>
</dbReference>
<evidence type="ECO:0000256" key="1">
    <source>
        <dbReference type="ARBA" id="ARBA00022691"/>
    </source>
</evidence>
<keyword evidence="7" id="KW-1185">Reference proteome</keyword>
<dbReference type="SFLD" id="SFLDS00029">
    <property type="entry name" value="Radical_SAM"/>
    <property type="match status" value="1"/>
</dbReference>
<feature type="domain" description="Radical SAM core" evidence="5">
    <location>
        <begin position="55"/>
        <end position="266"/>
    </location>
</feature>
<evidence type="ECO:0000313" key="7">
    <source>
        <dbReference type="Proteomes" id="UP000297714"/>
    </source>
</evidence>
<dbReference type="InterPro" id="IPR007197">
    <property type="entry name" value="rSAM"/>
</dbReference>
<dbReference type="CDD" id="cd01335">
    <property type="entry name" value="Radical_SAM"/>
    <property type="match status" value="1"/>
</dbReference>
<keyword evidence="1" id="KW-0949">S-adenosyl-L-methionine</keyword>